<feature type="signal peptide" evidence="2">
    <location>
        <begin position="1"/>
        <end position="24"/>
    </location>
</feature>
<gene>
    <name evidence="3" type="ORF">THAPSDRAFT_25809</name>
</gene>
<dbReference type="Proteomes" id="UP000001449">
    <property type="component" value="Chromosome 22"/>
</dbReference>
<dbReference type="RefSeq" id="XP_002295115.1">
    <property type="nucleotide sequence ID" value="XM_002295079.1"/>
</dbReference>
<dbReference type="GeneID" id="7449461"/>
<name>B8CG35_THAPS</name>
<dbReference type="InParanoid" id="B8CG35"/>
<organism evidence="3 4">
    <name type="scientific">Thalassiosira pseudonana</name>
    <name type="common">Marine diatom</name>
    <name type="synonym">Cyclotella nana</name>
    <dbReference type="NCBI Taxonomy" id="35128"/>
    <lineage>
        <taxon>Eukaryota</taxon>
        <taxon>Sar</taxon>
        <taxon>Stramenopiles</taxon>
        <taxon>Ochrophyta</taxon>
        <taxon>Bacillariophyta</taxon>
        <taxon>Coscinodiscophyceae</taxon>
        <taxon>Thalassiosirophycidae</taxon>
        <taxon>Thalassiosirales</taxon>
        <taxon>Thalassiosiraceae</taxon>
        <taxon>Thalassiosira</taxon>
    </lineage>
</organism>
<dbReference type="AlphaFoldDB" id="B8CG35"/>
<keyword evidence="2" id="KW-0732">Signal</keyword>
<dbReference type="EMBL" id="CM000653">
    <property type="protein sequence ID" value="EED87895.1"/>
    <property type="molecule type" value="Genomic_DNA"/>
</dbReference>
<evidence type="ECO:0008006" key="5">
    <source>
        <dbReference type="Google" id="ProtNLM"/>
    </source>
</evidence>
<feature type="chain" id="PRO_5002869428" description="CCR4-NOT transcription complex subunit 11" evidence="2">
    <location>
        <begin position="25"/>
        <end position="403"/>
    </location>
</feature>
<accession>B8CG35</accession>
<dbReference type="KEGG" id="tps:THAPSDRAFT_25809"/>
<dbReference type="PaxDb" id="35128-Thaps25809"/>
<reference evidence="3 4" key="2">
    <citation type="journal article" date="2008" name="Nature">
        <title>The Phaeodactylum genome reveals the evolutionary history of diatom genomes.</title>
        <authorList>
            <person name="Bowler C."/>
            <person name="Allen A.E."/>
            <person name="Badger J.H."/>
            <person name="Grimwood J."/>
            <person name="Jabbari K."/>
            <person name="Kuo A."/>
            <person name="Maheswari U."/>
            <person name="Martens C."/>
            <person name="Maumus F."/>
            <person name="Otillar R.P."/>
            <person name="Rayko E."/>
            <person name="Salamov A."/>
            <person name="Vandepoele K."/>
            <person name="Beszteri B."/>
            <person name="Gruber A."/>
            <person name="Heijde M."/>
            <person name="Katinka M."/>
            <person name="Mock T."/>
            <person name="Valentin K."/>
            <person name="Verret F."/>
            <person name="Berges J.A."/>
            <person name="Brownlee C."/>
            <person name="Cadoret J.P."/>
            <person name="Chiovitti A."/>
            <person name="Choi C.J."/>
            <person name="Coesel S."/>
            <person name="De Martino A."/>
            <person name="Detter J.C."/>
            <person name="Durkin C."/>
            <person name="Falciatore A."/>
            <person name="Fournet J."/>
            <person name="Haruta M."/>
            <person name="Huysman M.J."/>
            <person name="Jenkins B.D."/>
            <person name="Jiroutova K."/>
            <person name="Jorgensen R.E."/>
            <person name="Joubert Y."/>
            <person name="Kaplan A."/>
            <person name="Kroger N."/>
            <person name="Kroth P.G."/>
            <person name="La Roche J."/>
            <person name="Lindquist E."/>
            <person name="Lommer M."/>
            <person name="Martin-Jezequel V."/>
            <person name="Lopez P.J."/>
            <person name="Lucas S."/>
            <person name="Mangogna M."/>
            <person name="McGinnis K."/>
            <person name="Medlin L.K."/>
            <person name="Montsant A."/>
            <person name="Oudot-Le Secq M.P."/>
            <person name="Napoli C."/>
            <person name="Obornik M."/>
            <person name="Parker M.S."/>
            <person name="Petit J.L."/>
            <person name="Porcel B.M."/>
            <person name="Poulsen N."/>
            <person name="Robison M."/>
            <person name="Rychlewski L."/>
            <person name="Rynearson T.A."/>
            <person name="Schmutz J."/>
            <person name="Shapiro H."/>
            <person name="Siaut M."/>
            <person name="Stanley M."/>
            <person name="Sussman M.R."/>
            <person name="Taylor A.R."/>
            <person name="Vardi A."/>
            <person name="von Dassow P."/>
            <person name="Vyverman W."/>
            <person name="Willis A."/>
            <person name="Wyrwicz L.S."/>
            <person name="Rokhsar D.S."/>
            <person name="Weissenbach J."/>
            <person name="Armbrust E.V."/>
            <person name="Green B.R."/>
            <person name="Van de Peer Y."/>
            <person name="Grigoriev I.V."/>
        </authorList>
    </citation>
    <scope>NUCLEOTIDE SEQUENCE [LARGE SCALE GENOMIC DNA]</scope>
    <source>
        <strain evidence="3 4">CCMP1335</strain>
    </source>
</reference>
<sequence length="403" mass="45135">MQKHTTHYCVVLIQLVQLLGRSESWRMCRIQQQQNNIPTQRLVTRGLGNPLSRELAIDIAYQLLHLDRTDMRVRLLIPSLLLEGGYYQEAYDYIKYWLSVDSSLMIMDLALMGGEMFDDGGDDGEGSDRPFLHLHDQDMLEAPELWMDGEMVYPSVGMVFELAFLKCHLLTLVKSTKSDNETCRDGGTNQSTTLAERCATAAGEDELTRQVRLLLSVFHKWNSKLLPKLGESYSYVSGATITDAKDSKDVSPNATMPPSPPALGTLLNVHPPGFELQYRMGNPGGQSLDEAVSIWQRDMILWHIVDPKSMEYLSMFCANLEGNLVDTSGLTGGVVDGDGNANDGKNKGVKGNDGDEAKENIMKREEAEELVAKLQRENPKRTMDQIMMHPEMAALMIKHLHTE</sequence>
<keyword evidence="4" id="KW-1185">Reference proteome</keyword>
<feature type="compositionally biased region" description="Basic and acidic residues" evidence="1">
    <location>
        <begin position="344"/>
        <end position="357"/>
    </location>
</feature>
<evidence type="ECO:0000256" key="2">
    <source>
        <dbReference type="SAM" id="SignalP"/>
    </source>
</evidence>
<feature type="region of interest" description="Disordered" evidence="1">
    <location>
        <begin position="336"/>
        <end position="357"/>
    </location>
</feature>
<reference evidence="3 4" key="1">
    <citation type="journal article" date="2004" name="Science">
        <title>The genome of the diatom Thalassiosira pseudonana: ecology, evolution, and metabolism.</title>
        <authorList>
            <person name="Armbrust E.V."/>
            <person name="Berges J.A."/>
            <person name="Bowler C."/>
            <person name="Green B.R."/>
            <person name="Martinez D."/>
            <person name="Putnam N.H."/>
            <person name="Zhou S."/>
            <person name="Allen A.E."/>
            <person name="Apt K.E."/>
            <person name="Bechner M."/>
            <person name="Brzezinski M.A."/>
            <person name="Chaal B.K."/>
            <person name="Chiovitti A."/>
            <person name="Davis A.K."/>
            <person name="Demarest M.S."/>
            <person name="Detter J.C."/>
            <person name="Glavina T."/>
            <person name="Goodstein D."/>
            <person name="Hadi M.Z."/>
            <person name="Hellsten U."/>
            <person name="Hildebrand M."/>
            <person name="Jenkins B.D."/>
            <person name="Jurka J."/>
            <person name="Kapitonov V.V."/>
            <person name="Kroger N."/>
            <person name="Lau W.W."/>
            <person name="Lane T.W."/>
            <person name="Larimer F.W."/>
            <person name="Lippmeier J.C."/>
            <person name="Lucas S."/>
            <person name="Medina M."/>
            <person name="Montsant A."/>
            <person name="Obornik M."/>
            <person name="Parker M.S."/>
            <person name="Palenik B."/>
            <person name="Pazour G.J."/>
            <person name="Richardson P.M."/>
            <person name="Rynearson T.A."/>
            <person name="Saito M.A."/>
            <person name="Schwartz D.C."/>
            <person name="Thamatrakoln K."/>
            <person name="Valentin K."/>
            <person name="Vardi A."/>
            <person name="Wilkerson F.P."/>
            <person name="Rokhsar D.S."/>
        </authorList>
    </citation>
    <scope>NUCLEOTIDE SEQUENCE [LARGE SCALE GENOMIC DNA]</scope>
    <source>
        <strain evidence="3 4">CCMP1335</strain>
    </source>
</reference>
<evidence type="ECO:0000256" key="1">
    <source>
        <dbReference type="SAM" id="MobiDB-lite"/>
    </source>
</evidence>
<evidence type="ECO:0000313" key="3">
    <source>
        <dbReference type="EMBL" id="EED87895.1"/>
    </source>
</evidence>
<dbReference type="HOGENOM" id="CLU_684254_0_0_1"/>
<evidence type="ECO:0000313" key="4">
    <source>
        <dbReference type="Proteomes" id="UP000001449"/>
    </source>
</evidence>
<proteinExistence type="predicted"/>
<protein>
    <recommendedName>
        <fullName evidence="5">CCR4-NOT transcription complex subunit 11</fullName>
    </recommendedName>
</protein>